<keyword evidence="4" id="KW-1185">Reference proteome</keyword>
<evidence type="ECO:0000313" key="4">
    <source>
        <dbReference type="Proteomes" id="UP000655751"/>
    </source>
</evidence>
<gene>
    <name evidence="3" type="ORF">IT779_09830</name>
</gene>
<feature type="coiled-coil region" evidence="1">
    <location>
        <begin position="757"/>
        <end position="784"/>
    </location>
</feature>
<dbReference type="RefSeq" id="WP_196148913.1">
    <property type="nucleotide sequence ID" value="NZ_JADMLG010000003.1"/>
</dbReference>
<sequence length="787" mass="87187">MSDRGEIGKRIDAALLGRRSRRSQVVALCDSIDDLERRFADLADAVDRIVGATVDGDIAAASREGIRQLFFDGEFGRGYVRAVSADLAELRRRAEVIRRRVERETVNLGVVGMTKAGKSTLLRAVTGLDTSVIPSSKDLPTTAALSRIVHGSGAPEAVLRLHTWESFRDGYLQPLHDSAKLGNAPRTVEEFAARRYPAPESLTDAEIDTQSYLWKVHEAQESLPSYRDLLTHRGEMTVLIRELLPYVAYPTTADAHRNRPYHAVREVVITTKFPEINDARIGLVDLPGAGEAGLDVARHFVARLHNDVDLMLMVKFPDDNSSFMTTDDHKVVNLAEGARSGVALADFFAVVLNRKHHPQDRDAADRDRQQDEAYAGLRKALEHRNIRIFRVNAQDPAQVRAELVLPLLDHLAADLAAMDHAAMGAVLAFAREVAGRIERYAAALTERARDAGRLLDTERFQIVEAVDELRIDLGNDLLALVQRYEAEVQRGEPDPVMRAAIADGVRQVKEWLPGWLANEAARGKEVDPLSNPERDYRTARHRISEAFHPVGASLRLSTAPLYRDIAARLRTHLSEHLVGDPDTPDTLANLERVAADNGAPKLAAALAELRTLDTGYGNVVLRVGRPIIRGIGFDAESPEEDDARSEAESREELARRMFTPDAAPAAPVAGRSAPRARTIPGDATQLREQLRASIEYALTTLEKRLTEEARGLRSVLYHAADLFVDKVIRTNRIEAEYRELCTPHRVAIWPELFGGGAVRLEETLARIRDDAEALRRDAIRLTTEAAL</sequence>
<proteinExistence type="predicted"/>
<organism evidence="3 4">
    <name type="scientific">Nocardia bovistercoris</name>
    <dbReference type="NCBI Taxonomy" id="2785916"/>
    <lineage>
        <taxon>Bacteria</taxon>
        <taxon>Bacillati</taxon>
        <taxon>Actinomycetota</taxon>
        <taxon>Actinomycetes</taxon>
        <taxon>Mycobacteriales</taxon>
        <taxon>Nocardiaceae</taxon>
        <taxon>Nocardia</taxon>
    </lineage>
</organism>
<name>A0A931IAC6_9NOCA</name>
<dbReference type="SUPFAM" id="SSF52540">
    <property type="entry name" value="P-loop containing nucleoside triphosphate hydrolases"/>
    <property type="match status" value="1"/>
</dbReference>
<evidence type="ECO:0000256" key="2">
    <source>
        <dbReference type="SAM" id="MobiDB-lite"/>
    </source>
</evidence>
<dbReference type="Gene3D" id="3.40.50.300">
    <property type="entry name" value="P-loop containing nucleotide triphosphate hydrolases"/>
    <property type="match status" value="1"/>
</dbReference>
<evidence type="ECO:0000313" key="3">
    <source>
        <dbReference type="EMBL" id="MBH0776582.1"/>
    </source>
</evidence>
<dbReference type="InterPro" id="IPR027417">
    <property type="entry name" value="P-loop_NTPase"/>
</dbReference>
<dbReference type="Proteomes" id="UP000655751">
    <property type="component" value="Unassembled WGS sequence"/>
</dbReference>
<comment type="caution">
    <text evidence="3">The sequence shown here is derived from an EMBL/GenBank/DDBJ whole genome shotgun (WGS) entry which is preliminary data.</text>
</comment>
<feature type="compositionally biased region" description="Low complexity" evidence="2">
    <location>
        <begin position="662"/>
        <end position="677"/>
    </location>
</feature>
<feature type="coiled-coil region" evidence="1">
    <location>
        <begin position="80"/>
        <end position="107"/>
    </location>
</feature>
<dbReference type="EMBL" id="JADMLG010000003">
    <property type="protein sequence ID" value="MBH0776582.1"/>
    <property type="molecule type" value="Genomic_DNA"/>
</dbReference>
<keyword evidence="1" id="KW-0175">Coiled coil</keyword>
<feature type="region of interest" description="Disordered" evidence="2">
    <location>
        <begin position="659"/>
        <end position="682"/>
    </location>
</feature>
<accession>A0A931IAC6</accession>
<protein>
    <submittedName>
        <fullName evidence="3">Dynamin family protein</fullName>
    </submittedName>
</protein>
<reference evidence="3" key="1">
    <citation type="submission" date="2020-11" db="EMBL/GenBank/DDBJ databases">
        <title>Nocardia NEAU-351.nov., a novel actinomycete isolated from the cow dung.</title>
        <authorList>
            <person name="Zhang X."/>
        </authorList>
    </citation>
    <scope>NUCLEOTIDE SEQUENCE</scope>
    <source>
        <strain evidence="3">NEAU-351</strain>
    </source>
</reference>
<evidence type="ECO:0000256" key="1">
    <source>
        <dbReference type="SAM" id="Coils"/>
    </source>
</evidence>
<dbReference type="AlphaFoldDB" id="A0A931IAC6"/>